<protein>
    <submittedName>
        <fullName evidence="1">Uncharacterized protein</fullName>
    </submittedName>
</protein>
<dbReference type="Proteomes" id="UP001385848">
    <property type="component" value="Unassembled WGS sequence"/>
</dbReference>
<evidence type="ECO:0000313" key="1">
    <source>
        <dbReference type="EMBL" id="MEL0564948.1"/>
    </source>
</evidence>
<comment type="caution">
    <text evidence="1">The sequence shown here is derived from an EMBL/GenBank/DDBJ whole genome shotgun (WGS) entry which is preliminary data.</text>
</comment>
<reference evidence="1 2" key="1">
    <citation type="submission" date="2024-04" db="EMBL/GenBank/DDBJ databases">
        <title>Three lactobacilli isolated from voided urine samples from females with type 2 diabetes.</title>
        <authorList>
            <person name="Kula A."/>
            <person name="Stegman N."/>
            <person name="Putonti C."/>
        </authorList>
    </citation>
    <scope>NUCLEOTIDE SEQUENCE [LARGE SCALE GENOMIC DNA]</scope>
    <source>
        <strain evidence="1 2">1855</strain>
    </source>
</reference>
<sequence length="158" mass="18228">MTVILRNTKNDEEFAFKNILQAADFLGIGPKRIKNKAVIGSFVVHEKKIKDKTKIVDCLDRIQKRGGISALPFNDPLLLELRSLYGIVSNNTFVFNYYCPDKDLYITNLSDLRSFLHVKAFSKTDFDKLGYQIMQKRILYEDLPDGTKYIQGAKIWTK</sequence>
<organism evidence="1 2">
    <name type="scientific">Lactobacillus jensenii</name>
    <dbReference type="NCBI Taxonomy" id="109790"/>
    <lineage>
        <taxon>Bacteria</taxon>
        <taxon>Bacillati</taxon>
        <taxon>Bacillota</taxon>
        <taxon>Bacilli</taxon>
        <taxon>Lactobacillales</taxon>
        <taxon>Lactobacillaceae</taxon>
        <taxon>Lactobacillus</taxon>
    </lineage>
</organism>
<dbReference type="EMBL" id="JBBVUL010000005">
    <property type="protein sequence ID" value="MEL0564948.1"/>
    <property type="molecule type" value="Genomic_DNA"/>
</dbReference>
<accession>A0ABU9FHJ5</accession>
<keyword evidence="2" id="KW-1185">Reference proteome</keyword>
<name>A0ABU9FHJ5_LACJE</name>
<gene>
    <name evidence="1" type="ORF">AAC431_03285</name>
</gene>
<dbReference type="RefSeq" id="WP_101850273.1">
    <property type="nucleotide sequence ID" value="NZ_CATOVC010000001.1"/>
</dbReference>
<evidence type="ECO:0000313" key="2">
    <source>
        <dbReference type="Proteomes" id="UP001385848"/>
    </source>
</evidence>
<proteinExistence type="predicted"/>